<dbReference type="InterPro" id="IPR020904">
    <property type="entry name" value="Sc_DH/Rdtase_CS"/>
</dbReference>
<evidence type="ECO:0000256" key="2">
    <source>
        <dbReference type="ARBA" id="ARBA00023002"/>
    </source>
</evidence>
<comment type="similarity">
    <text evidence="1">Belongs to the short-chain dehydrogenases/reductases (SDR) family.</text>
</comment>
<dbReference type="PROSITE" id="PS00061">
    <property type="entry name" value="ADH_SHORT"/>
    <property type="match status" value="1"/>
</dbReference>
<dbReference type="PRINTS" id="PR00081">
    <property type="entry name" value="GDHRDH"/>
</dbReference>
<dbReference type="PANTHER" id="PTHR43008">
    <property type="entry name" value="BENZIL REDUCTASE"/>
    <property type="match status" value="1"/>
</dbReference>
<dbReference type="CDD" id="cd05233">
    <property type="entry name" value="SDR_c"/>
    <property type="match status" value="1"/>
</dbReference>
<dbReference type="GO" id="GO:0050664">
    <property type="term" value="F:oxidoreductase activity, acting on NAD(P)H, oxygen as acceptor"/>
    <property type="evidence" value="ECO:0007669"/>
    <property type="project" value="TreeGrafter"/>
</dbReference>
<dbReference type="RefSeq" id="WP_207143971.1">
    <property type="nucleotide sequence ID" value="NZ_JAEKJZ010000008.1"/>
</dbReference>
<feature type="domain" description="Ketoreductase" evidence="3">
    <location>
        <begin position="7"/>
        <end position="181"/>
    </location>
</feature>
<dbReference type="AlphaFoldDB" id="A0A939EIQ6"/>
<dbReference type="Proteomes" id="UP000664096">
    <property type="component" value="Unassembled WGS sequence"/>
</dbReference>
<dbReference type="SUPFAM" id="SSF51735">
    <property type="entry name" value="NAD(P)-binding Rossmann-fold domains"/>
    <property type="match status" value="1"/>
</dbReference>
<evidence type="ECO:0000313" key="4">
    <source>
        <dbReference type="EMBL" id="MBN9673759.1"/>
    </source>
</evidence>
<dbReference type="Gene3D" id="3.40.50.720">
    <property type="entry name" value="NAD(P)-binding Rossmann-like Domain"/>
    <property type="match status" value="1"/>
</dbReference>
<dbReference type="EMBL" id="JAEKJZ010000008">
    <property type="protein sequence ID" value="MBN9673759.1"/>
    <property type="molecule type" value="Genomic_DNA"/>
</dbReference>
<protein>
    <submittedName>
        <fullName evidence="4">SDR family oxidoreductase</fullName>
    </submittedName>
</protein>
<proteinExistence type="inferred from homology"/>
<dbReference type="PANTHER" id="PTHR43008:SF4">
    <property type="entry name" value="CHAIN DEHYDROGENASE, PUTATIVE (AFU_ORTHOLOGUE AFUA_4G08710)-RELATED"/>
    <property type="match status" value="1"/>
</dbReference>
<dbReference type="InterPro" id="IPR057326">
    <property type="entry name" value="KR_dom"/>
</dbReference>
<evidence type="ECO:0000313" key="5">
    <source>
        <dbReference type="Proteomes" id="UP000664096"/>
    </source>
</evidence>
<dbReference type="InterPro" id="IPR002347">
    <property type="entry name" value="SDR_fam"/>
</dbReference>
<dbReference type="PRINTS" id="PR00080">
    <property type="entry name" value="SDRFAMILY"/>
</dbReference>
<organism evidence="4 5">
    <name type="scientific">Roseibium aggregatum</name>
    <dbReference type="NCBI Taxonomy" id="187304"/>
    <lineage>
        <taxon>Bacteria</taxon>
        <taxon>Pseudomonadati</taxon>
        <taxon>Pseudomonadota</taxon>
        <taxon>Alphaproteobacteria</taxon>
        <taxon>Hyphomicrobiales</taxon>
        <taxon>Stappiaceae</taxon>
        <taxon>Roseibium</taxon>
    </lineage>
</organism>
<reference evidence="4" key="1">
    <citation type="submission" date="2020-12" db="EMBL/GenBank/DDBJ databases">
        <title>Oil enriched cultivation method for isolating marine PHA-producing bacteria.</title>
        <authorList>
            <person name="Zheng W."/>
            <person name="Yu S."/>
            <person name="Huang Y."/>
        </authorList>
    </citation>
    <scope>NUCLEOTIDE SEQUENCE</scope>
    <source>
        <strain evidence="4">SY-2-12</strain>
    </source>
</reference>
<sequence>MGKLESKTAVITGGASGIGLATAKRFIAEGAFVYIFGRRQDTLDAALAELGANARAIRGDTTDMDDLDHLFETVKAEKGGLDILFANAGVGDFAPLGQITPEHLSWTFDINVKGTLFTVQKALPLFKTGGSIILTGSTVGVTGTPAMSVYSASKAAVRNLARSWALDLKGTDIRVNVLSPGATETQKVMDLFAQTGMEDDIVTGFRNETPLGRMGDPSETAAVAAFLASDDSSYMTGGEIFVDGGYAQV</sequence>
<evidence type="ECO:0000259" key="3">
    <source>
        <dbReference type="SMART" id="SM00822"/>
    </source>
</evidence>
<comment type="caution">
    <text evidence="4">The sequence shown here is derived from an EMBL/GenBank/DDBJ whole genome shotgun (WGS) entry which is preliminary data.</text>
</comment>
<dbReference type="Pfam" id="PF13561">
    <property type="entry name" value="adh_short_C2"/>
    <property type="match status" value="1"/>
</dbReference>
<name>A0A939EIQ6_9HYPH</name>
<dbReference type="SMART" id="SM00822">
    <property type="entry name" value="PKS_KR"/>
    <property type="match status" value="1"/>
</dbReference>
<evidence type="ECO:0000256" key="1">
    <source>
        <dbReference type="ARBA" id="ARBA00006484"/>
    </source>
</evidence>
<keyword evidence="2" id="KW-0560">Oxidoreductase</keyword>
<dbReference type="FunFam" id="3.40.50.720:FF:000084">
    <property type="entry name" value="Short-chain dehydrogenase reductase"/>
    <property type="match status" value="1"/>
</dbReference>
<gene>
    <name evidence="4" type="ORF">JF539_25615</name>
</gene>
<accession>A0A939EIQ6</accession>
<dbReference type="InterPro" id="IPR036291">
    <property type="entry name" value="NAD(P)-bd_dom_sf"/>
</dbReference>